<proteinExistence type="predicted"/>
<comment type="caution">
    <text evidence="1">The sequence shown here is derived from an EMBL/GenBank/DDBJ whole genome shotgun (WGS) entry which is preliminary data.</text>
</comment>
<evidence type="ECO:0008006" key="3">
    <source>
        <dbReference type="Google" id="ProtNLM"/>
    </source>
</evidence>
<keyword evidence="2" id="KW-1185">Reference proteome</keyword>
<name>A0A0M0GC46_SPOGL</name>
<dbReference type="RefSeq" id="WP_053434687.1">
    <property type="nucleotide sequence ID" value="NZ_LGUF01000007.1"/>
</dbReference>
<organism evidence="1 2">
    <name type="scientific">Sporosarcina globispora</name>
    <name type="common">Bacillus globisporus</name>
    <dbReference type="NCBI Taxonomy" id="1459"/>
    <lineage>
        <taxon>Bacteria</taxon>
        <taxon>Bacillati</taxon>
        <taxon>Bacillota</taxon>
        <taxon>Bacilli</taxon>
        <taxon>Bacillales</taxon>
        <taxon>Caryophanaceae</taxon>
        <taxon>Sporosarcina</taxon>
    </lineage>
</organism>
<accession>A0A0M0GC46</accession>
<gene>
    <name evidence="1" type="ORF">AF332_11240</name>
</gene>
<dbReference type="OrthoDB" id="2892415at2"/>
<evidence type="ECO:0000313" key="2">
    <source>
        <dbReference type="Proteomes" id="UP000037109"/>
    </source>
</evidence>
<evidence type="ECO:0000313" key="1">
    <source>
        <dbReference type="EMBL" id="KON87343.1"/>
    </source>
</evidence>
<dbReference type="Proteomes" id="UP000037109">
    <property type="component" value="Unassembled WGS sequence"/>
</dbReference>
<reference evidence="2" key="1">
    <citation type="submission" date="2015-07" db="EMBL/GenBank/DDBJ databases">
        <title>Fjat-10036 dsm4.</title>
        <authorList>
            <person name="Liu B."/>
            <person name="Wang J."/>
            <person name="Zhu Y."/>
            <person name="Liu G."/>
            <person name="Chen Q."/>
            <person name="Chen Z."/>
            <person name="Lan J."/>
            <person name="Che J."/>
            <person name="Ge C."/>
            <person name="Shi H."/>
            <person name="Pan Z."/>
            <person name="Liu X."/>
        </authorList>
    </citation>
    <scope>NUCLEOTIDE SEQUENCE [LARGE SCALE GENOMIC DNA]</scope>
    <source>
        <strain evidence="2">DSM 4</strain>
    </source>
</reference>
<dbReference type="STRING" id="1459.AF332_11240"/>
<dbReference type="AlphaFoldDB" id="A0A0M0GC46"/>
<sequence length="208" mass="23634">MKDYSNYHGLNTNDKITHDGLLILEQSLDGFAGYEVIINDSIHSKVLIYEKWDSNSETKKVIGRIQDIERGNLLKVRELNWLITTLPEDNKIYRKAEIQLCNSTFPISSNKTSVLIGYNEFDEPIYEDTVTEVTSPCIVSTSMQSANTDEPINLPEGQIEVTIPYTESENILEGKEFKMYNATYKIIGIDYTKAINQTGLVIIKGKRV</sequence>
<dbReference type="EMBL" id="LGUF01000007">
    <property type="protein sequence ID" value="KON87343.1"/>
    <property type="molecule type" value="Genomic_DNA"/>
</dbReference>
<protein>
    <recommendedName>
        <fullName evidence="3">Phage protein</fullName>
    </recommendedName>
</protein>
<dbReference type="PATRIC" id="fig|1459.3.peg.2403"/>